<accession>A0A4R6VGC0</accession>
<dbReference type="NCBIfam" id="TIGR01253">
    <property type="entry name" value="thiP"/>
    <property type="match status" value="1"/>
</dbReference>
<dbReference type="SUPFAM" id="SSF161098">
    <property type="entry name" value="MetI-like"/>
    <property type="match status" value="2"/>
</dbReference>
<feature type="transmembrane region" description="Helical" evidence="11">
    <location>
        <begin position="333"/>
        <end position="356"/>
    </location>
</feature>
<dbReference type="InterPro" id="IPR005947">
    <property type="entry name" value="ThiP_ABC_transpt"/>
</dbReference>
<evidence type="ECO:0000256" key="4">
    <source>
        <dbReference type="ARBA" id="ARBA00022448"/>
    </source>
</evidence>
<feature type="transmembrane region" description="Helical" evidence="11">
    <location>
        <begin position="406"/>
        <end position="427"/>
    </location>
</feature>
<dbReference type="Pfam" id="PF00528">
    <property type="entry name" value="BPD_transp_1"/>
    <property type="match status" value="2"/>
</dbReference>
<feature type="transmembrane region" description="Helical" evidence="11">
    <location>
        <begin position="377"/>
        <end position="400"/>
    </location>
</feature>
<evidence type="ECO:0000256" key="2">
    <source>
        <dbReference type="ARBA" id="ARBA00011650"/>
    </source>
</evidence>
<protein>
    <recommendedName>
        <fullName evidence="3">Thiamine transport system permease protein ThiP</fullName>
    </recommendedName>
</protein>
<comment type="subcellular location">
    <subcellularLocation>
        <location evidence="1">Cell inner membrane</location>
        <topology evidence="1">Multi-pass membrane protein</topology>
    </subcellularLocation>
    <subcellularLocation>
        <location evidence="11">Cell membrane</location>
        <topology evidence="11">Multi-pass membrane protein</topology>
    </subcellularLocation>
</comment>
<keyword evidence="9 11" id="KW-1133">Transmembrane helix</keyword>
<keyword evidence="10 11" id="KW-0472">Membrane</keyword>
<keyword evidence="4 11" id="KW-0813">Transport</keyword>
<feature type="transmembrane region" description="Helical" evidence="11">
    <location>
        <begin position="98"/>
        <end position="125"/>
    </location>
</feature>
<comment type="caution">
    <text evidence="13">The sequence shown here is derived from an EMBL/GenBank/DDBJ whole genome shotgun (WGS) entry which is preliminary data.</text>
</comment>
<evidence type="ECO:0000313" key="14">
    <source>
        <dbReference type="Proteomes" id="UP000295657"/>
    </source>
</evidence>
<dbReference type="GO" id="GO:0005886">
    <property type="term" value="C:plasma membrane"/>
    <property type="evidence" value="ECO:0007669"/>
    <property type="project" value="UniProtKB-SubCell"/>
</dbReference>
<evidence type="ECO:0000256" key="3">
    <source>
        <dbReference type="ARBA" id="ARBA00016947"/>
    </source>
</evidence>
<evidence type="ECO:0000256" key="9">
    <source>
        <dbReference type="ARBA" id="ARBA00022989"/>
    </source>
</evidence>
<feature type="transmembrane region" description="Helical" evidence="11">
    <location>
        <begin position="145"/>
        <end position="168"/>
    </location>
</feature>
<gene>
    <name evidence="13" type="ORF">EDC45_0523</name>
</gene>
<dbReference type="AlphaFoldDB" id="A0A4R6VGC0"/>
<feature type="transmembrane region" description="Helical" evidence="11">
    <location>
        <begin position="243"/>
        <end position="263"/>
    </location>
</feature>
<dbReference type="GO" id="GO:0022857">
    <property type="term" value="F:transmembrane transporter activity"/>
    <property type="evidence" value="ECO:0007669"/>
    <property type="project" value="InterPro"/>
</dbReference>
<evidence type="ECO:0000256" key="7">
    <source>
        <dbReference type="ARBA" id="ARBA00022692"/>
    </source>
</evidence>
<dbReference type="GO" id="GO:0015888">
    <property type="term" value="P:thiamine transport"/>
    <property type="evidence" value="ECO:0007669"/>
    <property type="project" value="InterPro"/>
</dbReference>
<keyword evidence="6" id="KW-0997">Cell inner membrane</keyword>
<evidence type="ECO:0000256" key="1">
    <source>
        <dbReference type="ARBA" id="ARBA00004429"/>
    </source>
</evidence>
<feature type="transmembrane region" description="Helical" evidence="11">
    <location>
        <begin position="199"/>
        <end position="223"/>
    </location>
</feature>
<dbReference type="InterPro" id="IPR035906">
    <property type="entry name" value="MetI-like_sf"/>
</dbReference>
<feature type="domain" description="ABC transmembrane type-1" evidence="12">
    <location>
        <begin position="334"/>
        <end position="528"/>
    </location>
</feature>
<dbReference type="NCBIfam" id="NF006952">
    <property type="entry name" value="PRK09433.1-3"/>
    <property type="match status" value="1"/>
</dbReference>
<dbReference type="Gene3D" id="1.10.3720.10">
    <property type="entry name" value="MetI-like"/>
    <property type="match status" value="2"/>
</dbReference>
<dbReference type="InterPro" id="IPR000515">
    <property type="entry name" value="MetI-like"/>
</dbReference>
<reference evidence="13 14" key="1">
    <citation type="submission" date="2019-03" db="EMBL/GenBank/DDBJ databases">
        <title>Genomic Encyclopedia of Type Strains, Phase IV (KMG-IV): sequencing the most valuable type-strain genomes for metagenomic binning, comparative biology and taxonomic classification.</title>
        <authorList>
            <person name="Goeker M."/>
        </authorList>
    </citation>
    <scope>NUCLEOTIDE SEQUENCE [LARGE SCALE GENOMIC DNA]</scope>
    <source>
        <strain evidence="13 14">DSM 28403</strain>
    </source>
</reference>
<evidence type="ECO:0000259" key="12">
    <source>
        <dbReference type="PROSITE" id="PS50928"/>
    </source>
</evidence>
<dbReference type="PANTHER" id="PTHR30183:SF9">
    <property type="entry name" value="THIAMINE TRANSPORT SYSTEM PERMEASE PROTEIN THIP"/>
    <property type="match status" value="1"/>
</dbReference>
<evidence type="ECO:0000256" key="5">
    <source>
        <dbReference type="ARBA" id="ARBA00022475"/>
    </source>
</evidence>
<feature type="transmembrane region" description="Helical" evidence="11">
    <location>
        <begin position="291"/>
        <end position="313"/>
    </location>
</feature>
<feature type="transmembrane region" description="Helical" evidence="11">
    <location>
        <begin position="467"/>
        <end position="489"/>
    </location>
</feature>
<feature type="transmembrane region" description="Helical" evidence="11">
    <location>
        <begin position="63"/>
        <end position="86"/>
    </location>
</feature>
<proteinExistence type="inferred from homology"/>
<evidence type="ECO:0000256" key="8">
    <source>
        <dbReference type="ARBA" id="ARBA00022737"/>
    </source>
</evidence>
<keyword evidence="7 11" id="KW-0812">Transmembrane</keyword>
<evidence type="ECO:0000313" key="13">
    <source>
        <dbReference type="EMBL" id="TDQ59861.1"/>
    </source>
</evidence>
<keyword evidence="8" id="KW-0677">Repeat</keyword>
<organism evidence="13 14">
    <name type="scientific">Mesocricetibacter intestinalis</name>
    <dbReference type="NCBI Taxonomy" id="1521930"/>
    <lineage>
        <taxon>Bacteria</taxon>
        <taxon>Pseudomonadati</taxon>
        <taxon>Pseudomonadota</taxon>
        <taxon>Gammaproteobacteria</taxon>
        <taxon>Pasteurellales</taxon>
        <taxon>Pasteurellaceae</taxon>
        <taxon>Mesocricetibacter</taxon>
    </lineage>
</organism>
<evidence type="ECO:0000256" key="10">
    <source>
        <dbReference type="ARBA" id="ARBA00023136"/>
    </source>
</evidence>
<name>A0A4R6VGC0_9PAST</name>
<evidence type="ECO:0000256" key="11">
    <source>
        <dbReference type="RuleBase" id="RU363032"/>
    </source>
</evidence>
<dbReference type="EMBL" id="SNYQ01000001">
    <property type="protein sequence ID" value="TDQ59861.1"/>
    <property type="molecule type" value="Genomic_DNA"/>
</dbReference>
<feature type="transmembrane region" description="Helical" evidence="11">
    <location>
        <begin position="509"/>
        <end position="528"/>
    </location>
</feature>
<dbReference type="PROSITE" id="PS50928">
    <property type="entry name" value="ABC_TM1"/>
    <property type="match status" value="2"/>
</dbReference>
<dbReference type="Proteomes" id="UP000295657">
    <property type="component" value="Unassembled WGS sequence"/>
</dbReference>
<dbReference type="PANTHER" id="PTHR30183">
    <property type="entry name" value="MOLYBDENUM TRANSPORT SYSTEM PERMEASE PROTEIN MODB"/>
    <property type="match status" value="1"/>
</dbReference>
<evidence type="ECO:0000256" key="6">
    <source>
        <dbReference type="ARBA" id="ARBA00022519"/>
    </source>
</evidence>
<dbReference type="CDD" id="cd06261">
    <property type="entry name" value="TM_PBP2"/>
    <property type="match status" value="2"/>
</dbReference>
<sequence length="543" mass="60661">MMRPALFFARFRPAQYAGGILVLVLLFAVYGGALHAVLAQGETESWRNILQDAYVRQVIFFSVAQAFLSALFSVLIGLLFARAFFYQRFPGKNYLRSLFSLTFVLPSLAVIFGLFGVYGASGWLAQFAARLGIELQPNIYGLKGILLAHLFFNIPLAARMFLPCFAAIPNQQRQLAAQLNIRGWHFIRLIEFPYWRQQLLPVAILIFMLCFTSFAIVLTLGGGPQFTTLEVAIYQAVVFDFDLSKAAFFTLLQFVFCFVLFSFGSRFGVMAQTETDQLEHWFAPQSSAVKLWQVFFITLMVVFLLLPLLNILWAGLSSAQLSDLWQNPFLWRAFGYSLSIALSSALLALLMAYALLLVSRRLHWIGLSAWAEGLMNLGMVVLAVPAMVLAIGLFLLLQGMEFNKPALFGVVVLCNGLSAMPFVLRVLSPPMRANMQYYEKLCQSLGIRGWRRFKLIEGPLLAAPFKYAFALSCCLSLGDFTAIALFGSRDFSSLPYLLYQQLGSYRGDQAAVTAMVLLLFCLAVFRLAESYAPGIQTGKDTND</sequence>
<keyword evidence="14" id="KW-1185">Reference proteome</keyword>
<comment type="subunit">
    <text evidence="2">The complex is composed of two ATP-binding proteins (ThiQ), two transmembrane proteins (ThiP) and a solute-binding protein (ThiB).</text>
</comment>
<feature type="domain" description="ABC transmembrane type-1" evidence="12">
    <location>
        <begin position="59"/>
        <end position="262"/>
    </location>
</feature>
<comment type="similarity">
    <text evidence="11">Belongs to the binding-protein-dependent transport system permease family.</text>
</comment>
<keyword evidence="5" id="KW-1003">Cell membrane</keyword>